<name>A0A6M3JJ16_9ZZZZ</name>
<organism evidence="1">
    <name type="scientific">viral metagenome</name>
    <dbReference type="NCBI Taxonomy" id="1070528"/>
    <lineage>
        <taxon>unclassified sequences</taxon>
        <taxon>metagenomes</taxon>
        <taxon>organismal metagenomes</taxon>
    </lineage>
</organism>
<evidence type="ECO:0000313" key="1">
    <source>
        <dbReference type="EMBL" id="QJA69806.1"/>
    </source>
</evidence>
<dbReference type="AlphaFoldDB" id="A0A6M3JJ16"/>
<gene>
    <name evidence="1" type="ORF">MM415A04263_0001</name>
</gene>
<sequence length="74" mass="8097">MLYLVAFAAGVLFGVLIMSLCAISGTQDKIIEADELHAINQRLCARLDGRTVTLHDETGLAVEMPVEHRMEEVA</sequence>
<proteinExistence type="predicted"/>
<accession>A0A6M3JJ16</accession>
<protein>
    <submittedName>
        <fullName evidence="1">Uncharacterized protein</fullName>
    </submittedName>
</protein>
<dbReference type="EMBL" id="MT141738">
    <property type="protein sequence ID" value="QJA69806.1"/>
    <property type="molecule type" value="Genomic_DNA"/>
</dbReference>
<reference evidence="1" key="1">
    <citation type="submission" date="2020-03" db="EMBL/GenBank/DDBJ databases">
        <title>The deep terrestrial virosphere.</title>
        <authorList>
            <person name="Holmfeldt K."/>
            <person name="Nilsson E."/>
            <person name="Simone D."/>
            <person name="Lopez-Fernandez M."/>
            <person name="Wu X."/>
            <person name="de Brujin I."/>
            <person name="Lundin D."/>
            <person name="Andersson A."/>
            <person name="Bertilsson S."/>
            <person name="Dopson M."/>
        </authorList>
    </citation>
    <scope>NUCLEOTIDE SEQUENCE</scope>
    <source>
        <strain evidence="1">MM415A04263</strain>
    </source>
</reference>